<feature type="domain" description="PAC" evidence="10">
    <location>
        <begin position="228"/>
        <end position="281"/>
    </location>
</feature>
<dbReference type="PROSITE" id="PS50113">
    <property type="entry name" value="PAC"/>
    <property type="match status" value="1"/>
</dbReference>
<evidence type="ECO:0000313" key="12">
    <source>
        <dbReference type="Proteomes" id="UP001174908"/>
    </source>
</evidence>
<evidence type="ECO:0000256" key="2">
    <source>
        <dbReference type="ARBA" id="ARBA00012438"/>
    </source>
</evidence>
<dbReference type="Pfam" id="PF00072">
    <property type="entry name" value="Response_reg"/>
    <property type="match status" value="2"/>
</dbReference>
<dbReference type="SUPFAM" id="SSF55874">
    <property type="entry name" value="ATPase domain of HSP90 chaperone/DNA topoisomerase II/histidine kinase"/>
    <property type="match status" value="1"/>
</dbReference>
<keyword evidence="4" id="KW-0808">Transferase</keyword>
<dbReference type="PROSITE" id="PS50112">
    <property type="entry name" value="PAS"/>
    <property type="match status" value="1"/>
</dbReference>
<dbReference type="Proteomes" id="UP001174908">
    <property type="component" value="Unassembled WGS sequence"/>
</dbReference>
<dbReference type="SUPFAM" id="SSF55785">
    <property type="entry name" value="PYP-like sensor domain (PAS domain)"/>
    <property type="match status" value="1"/>
</dbReference>
<dbReference type="Gene3D" id="3.30.450.20">
    <property type="entry name" value="PAS domain"/>
    <property type="match status" value="1"/>
</dbReference>
<feature type="domain" description="Histidine kinase" evidence="7">
    <location>
        <begin position="306"/>
        <end position="524"/>
    </location>
</feature>
<dbReference type="InterPro" id="IPR004358">
    <property type="entry name" value="Sig_transdc_His_kin-like_C"/>
</dbReference>
<dbReference type="InterPro" id="IPR036097">
    <property type="entry name" value="HisK_dim/P_sf"/>
</dbReference>
<keyword evidence="12" id="KW-1185">Reference proteome</keyword>
<dbReference type="InterPro" id="IPR005467">
    <property type="entry name" value="His_kinase_dom"/>
</dbReference>
<feature type="domain" description="PAS" evidence="9">
    <location>
        <begin position="154"/>
        <end position="207"/>
    </location>
</feature>
<evidence type="ECO:0000256" key="5">
    <source>
        <dbReference type="ARBA" id="ARBA00022777"/>
    </source>
</evidence>
<comment type="catalytic activity">
    <reaction evidence="1">
        <text>ATP + protein L-histidine = ADP + protein N-phospho-L-histidine.</text>
        <dbReference type="EC" id="2.7.13.3"/>
    </reaction>
</comment>
<dbReference type="Gene3D" id="3.30.565.10">
    <property type="entry name" value="Histidine kinase-like ATPase, C-terminal domain"/>
    <property type="match status" value="1"/>
</dbReference>
<dbReference type="EC" id="2.7.13.3" evidence="2"/>
<evidence type="ECO:0000259" key="10">
    <source>
        <dbReference type="PROSITE" id="PS50113"/>
    </source>
</evidence>
<comment type="caution">
    <text evidence="6">Lacks conserved residue(s) required for the propagation of feature annotation.</text>
</comment>
<protein>
    <recommendedName>
        <fullName evidence="2">histidine kinase</fullName>
        <ecNumber evidence="2">2.7.13.3</ecNumber>
    </recommendedName>
</protein>
<dbReference type="InterPro" id="IPR036890">
    <property type="entry name" value="HATPase_C_sf"/>
</dbReference>
<dbReference type="CDD" id="cd00130">
    <property type="entry name" value="PAS"/>
    <property type="match status" value="1"/>
</dbReference>
<name>A0ABT7NDE5_9BURK</name>
<evidence type="ECO:0000256" key="4">
    <source>
        <dbReference type="ARBA" id="ARBA00022679"/>
    </source>
</evidence>
<dbReference type="CDD" id="cd00082">
    <property type="entry name" value="HisKA"/>
    <property type="match status" value="1"/>
</dbReference>
<evidence type="ECO:0000259" key="7">
    <source>
        <dbReference type="PROSITE" id="PS50109"/>
    </source>
</evidence>
<dbReference type="Gene3D" id="3.40.50.2300">
    <property type="match status" value="2"/>
</dbReference>
<dbReference type="SUPFAM" id="SSF47384">
    <property type="entry name" value="Homodimeric domain of signal transducing histidine kinase"/>
    <property type="match status" value="1"/>
</dbReference>
<dbReference type="InterPro" id="IPR035965">
    <property type="entry name" value="PAS-like_dom_sf"/>
</dbReference>
<sequence length="672" mass="73012">MSEALAAPRPRESAAHRVLVLDDPAAADTALVLQSLNLEFPSAQSTVVEDCVALHDALHRQGPWSLVLSALQLRGGSGEEVLRIVREHDPQLPFIFLSASMVEEESVVDLLKAGATDYVSKQRLHRLAPAVRRALQEAGERHSRLDAQRELHEVNTVFARVIESLQEYAVILLDAGGCATSWNQGAVQMFGHAAPEALGRRLDLLLEGEPLGIDFDGLLHKARTDGRVEREGWVFRKSGEPAWIECLLTPLFDPDGAALRGYCHIARDTTARYEDQQRLRQAKIAADRAREESERANAAKDRFMAVLSHELRNPLTAISVAAQLLSNVAKVPQRYADLVPKIRRSVALETRLVDDLLDLSDISSGKLRLRLAPIDVNDCVRDVVEDMREQIDAKGMRLKVALCAQPATVRADPVRIRQVVLALLRNAHKFSETGGSIELRSNIDGQRYRLECVDKGIGIDPEALDRIFDAFEQADSSVTKRYGGLGLGLSVSRLLVAEHGGDLRVASEGIGRGATFTLELPLLSVEQLPAITAPATAAPRSAGPGARVLLVEDNMDAAPLMIMALEDYGYRVRHAGSVGAALALADEHPFDVVLTDLGLPDGSGVEIGRALSPRLPVVALSGYGSVADMQRTMRAGFSGHLIKPADPEEIHRTLERVLEARTPSAAPVPPTS</sequence>
<proteinExistence type="predicted"/>
<evidence type="ECO:0000256" key="1">
    <source>
        <dbReference type="ARBA" id="ARBA00000085"/>
    </source>
</evidence>
<evidence type="ECO:0000259" key="8">
    <source>
        <dbReference type="PROSITE" id="PS50110"/>
    </source>
</evidence>
<dbReference type="InterPro" id="IPR000700">
    <property type="entry name" value="PAS-assoc_C"/>
</dbReference>
<dbReference type="Pfam" id="PF08448">
    <property type="entry name" value="PAS_4"/>
    <property type="match status" value="1"/>
</dbReference>
<dbReference type="InterPro" id="IPR003661">
    <property type="entry name" value="HisK_dim/P_dom"/>
</dbReference>
<dbReference type="InterPro" id="IPR013656">
    <property type="entry name" value="PAS_4"/>
</dbReference>
<dbReference type="PANTHER" id="PTHR43047">
    <property type="entry name" value="TWO-COMPONENT HISTIDINE PROTEIN KINASE"/>
    <property type="match status" value="1"/>
</dbReference>
<evidence type="ECO:0000313" key="11">
    <source>
        <dbReference type="EMBL" id="MDM0045971.1"/>
    </source>
</evidence>
<reference evidence="11" key="1">
    <citation type="submission" date="2023-06" db="EMBL/GenBank/DDBJ databases">
        <authorList>
            <person name="Jiang Y."/>
            <person name="Liu Q."/>
        </authorList>
    </citation>
    <scope>NUCLEOTIDE SEQUENCE</scope>
    <source>
        <strain evidence="11">CGMCC 1.12089</strain>
    </source>
</reference>
<dbReference type="InterPro" id="IPR001789">
    <property type="entry name" value="Sig_transdc_resp-reg_receiver"/>
</dbReference>
<feature type="modified residue" description="4-aspartylphosphate" evidence="6">
    <location>
        <position position="596"/>
    </location>
</feature>
<dbReference type="NCBIfam" id="TIGR00229">
    <property type="entry name" value="sensory_box"/>
    <property type="match status" value="1"/>
</dbReference>
<dbReference type="SMART" id="SM00448">
    <property type="entry name" value="REC"/>
    <property type="match status" value="2"/>
</dbReference>
<dbReference type="PROSITE" id="PS50110">
    <property type="entry name" value="RESPONSE_REGULATORY"/>
    <property type="match status" value="2"/>
</dbReference>
<gene>
    <name evidence="11" type="ORF">QTH91_15895</name>
</gene>
<dbReference type="SMART" id="SM00387">
    <property type="entry name" value="HATPase_c"/>
    <property type="match status" value="1"/>
</dbReference>
<evidence type="ECO:0000256" key="6">
    <source>
        <dbReference type="PROSITE-ProRule" id="PRU00169"/>
    </source>
</evidence>
<dbReference type="CDD" id="cd16922">
    <property type="entry name" value="HATPase_EvgS-ArcB-TorS-like"/>
    <property type="match status" value="1"/>
</dbReference>
<dbReference type="SMART" id="SM00388">
    <property type="entry name" value="HisKA"/>
    <property type="match status" value="1"/>
</dbReference>
<organism evidence="11 12">
    <name type="scientific">Variovorax dokdonensis</name>
    <dbReference type="NCBI Taxonomy" id="344883"/>
    <lineage>
        <taxon>Bacteria</taxon>
        <taxon>Pseudomonadati</taxon>
        <taxon>Pseudomonadota</taxon>
        <taxon>Betaproteobacteria</taxon>
        <taxon>Burkholderiales</taxon>
        <taxon>Comamonadaceae</taxon>
        <taxon>Variovorax</taxon>
    </lineage>
</organism>
<keyword evidence="3 6" id="KW-0597">Phosphoprotein</keyword>
<dbReference type="PANTHER" id="PTHR43047:SF64">
    <property type="entry name" value="HISTIDINE KINASE CONTAINING CHEY-HOMOLOGOUS RECEIVER DOMAIN AND PAS DOMAIN-RELATED"/>
    <property type="match status" value="1"/>
</dbReference>
<dbReference type="InterPro" id="IPR000014">
    <property type="entry name" value="PAS"/>
</dbReference>
<dbReference type="Gene3D" id="1.10.287.130">
    <property type="match status" value="1"/>
</dbReference>
<dbReference type="Pfam" id="PF00512">
    <property type="entry name" value="HisKA"/>
    <property type="match status" value="1"/>
</dbReference>
<evidence type="ECO:0000256" key="3">
    <source>
        <dbReference type="ARBA" id="ARBA00022553"/>
    </source>
</evidence>
<dbReference type="EMBL" id="JASZYV010000003">
    <property type="protein sequence ID" value="MDM0045971.1"/>
    <property type="molecule type" value="Genomic_DNA"/>
</dbReference>
<dbReference type="InterPro" id="IPR003594">
    <property type="entry name" value="HATPase_dom"/>
</dbReference>
<dbReference type="PROSITE" id="PS50109">
    <property type="entry name" value="HIS_KIN"/>
    <property type="match status" value="1"/>
</dbReference>
<dbReference type="CDD" id="cd00156">
    <property type="entry name" value="REC"/>
    <property type="match status" value="1"/>
</dbReference>
<feature type="domain" description="Response regulatory" evidence="8">
    <location>
        <begin position="17"/>
        <end position="136"/>
    </location>
</feature>
<accession>A0ABT7NDE5</accession>
<keyword evidence="5" id="KW-0418">Kinase</keyword>
<feature type="domain" description="Response regulatory" evidence="8">
    <location>
        <begin position="547"/>
        <end position="658"/>
    </location>
</feature>
<dbReference type="InterPro" id="IPR011006">
    <property type="entry name" value="CheY-like_superfamily"/>
</dbReference>
<dbReference type="Pfam" id="PF02518">
    <property type="entry name" value="HATPase_c"/>
    <property type="match status" value="1"/>
</dbReference>
<dbReference type="RefSeq" id="WP_286661074.1">
    <property type="nucleotide sequence ID" value="NZ_JASZYV010000003.1"/>
</dbReference>
<comment type="caution">
    <text evidence="11">The sequence shown here is derived from an EMBL/GenBank/DDBJ whole genome shotgun (WGS) entry which is preliminary data.</text>
</comment>
<dbReference type="PRINTS" id="PR00344">
    <property type="entry name" value="BCTRLSENSOR"/>
</dbReference>
<dbReference type="SUPFAM" id="SSF52172">
    <property type="entry name" value="CheY-like"/>
    <property type="match status" value="2"/>
</dbReference>
<evidence type="ECO:0000259" key="9">
    <source>
        <dbReference type="PROSITE" id="PS50112"/>
    </source>
</evidence>